<evidence type="ECO:0000256" key="2">
    <source>
        <dbReference type="ARBA" id="ARBA00022517"/>
    </source>
</evidence>
<dbReference type="InterPro" id="IPR011033">
    <property type="entry name" value="PRC_barrel-like_sf"/>
</dbReference>
<keyword evidence="2 5" id="KW-0690">Ribosome biogenesis</keyword>
<evidence type="ECO:0000256" key="1">
    <source>
        <dbReference type="ARBA" id="ARBA00022490"/>
    </source>
</evidence>
<feature type="domain" description="Ribosome maturation factor RimM PRC barrel" evidence="7">
    <location>
        <begin position="101"/>
        <end position="164"/>
    </location>
</feature>
<dbReference type="Pfam" id="PF24986">
    <property type="entry name" value="PRC_RimM"/>
    <property type="match status" value="1"/>
</dbReference>
<keyword evidence="4 5" id="KW-0143">Chaperone</keyword>
<evidence type="ECO:0000256" key="3">
    <source>
        <dbReference type="ARBA" id="ARBA00022552"/>
    </source>
</evidence>
<dbReference type="InterPro" id="IPR056792">
    <property type="entry name" value="PRC_RimM"/>
</dbReference>
<evidence type="ECO:0000313" key="8">
    <source>
        <dbReference type="EMBL" id="NDV11621.1"/>
    </source>
</evidence>
<dbReference type="GO" id="GO:0006364">
    <property type="term" value="P:rRNA processing"/>
    <property type="evidence" value="ECO:0007669"/>
    <property type="project" value="UniProtKB-UniRule"/>
</dbReference>
<dbReference type="Proteomes" id="UP000482578">
    <property type="component" value="Unassembled WGS sequence"/>
</dbReference>
<dbReference type="InterPro" id="IPR009000">
    <property type="entry name" value="Transl_B-barrel_sf"/>
</dbReference>
<dbReference type="AlphaFoldDB" id="A0A6B2KNF9"/>
<dbReference type="PANTHER" id="PTHR33692">
    <property type="entry name" value="RIBOSOME MATURATION FACTOR RIMM"/>
    <property type="match status" value="1"/>
</dbReference>
<keyword evidence="1 5" id="KW-0963">Cytoplasm</keyword>
<keyword evidence="9" id="KW-1185">Reference proteome</keyword>
<feature type="domain" description="RimM N-terminal" evidence="6">
    <location>
        <begin position="8"/>
        <end position="89"/>
    </location>
</feature>
<evidence type="ECO:0000259" key="7">
    <source>
        <dbReference type="Pfam" id="PF24986"/>
    </source>
</evidence>
<name>A0A6B2KNF9_9NEIS</name>
<dbReference type="GO" id="GO:0005737">
    <property type="term" value="C:cytoplasm"/>
    <property type="evidence" value="ECO:0007669"/>
    <property type="project" value="UniProtKB-SubCell"/>
</dbReference>
<dbReference type="HAMAP" id="MF_00014">
    <property type="entry name" value="Ribosome_mat_RimM"/>
    <property type="match status" value="1"/>
</dbReference>
<accession>A0A6B2KNF9</accession>
<dbReference type="InterPro" id="IPR036976">
    <property type="entry name" value="RimM_N_sf"/>
</dbReference>
<dbReference type="InterPro" id="IPR011961">
    <property type="entry name" value="RimM"/>
</dbReference>
<dbReference type="Pfam" id="PF01782">
    <property type="entry name" value="RimM"/>
    <property type="match status" value="1"/>
</dbReference>
<dbReference type="GO" id="GO:0005840">
    <property type="term" value="C:ribosome"/>
    <property type="evidence" value="ECO:0007669"/>
    <property type="project" value="InterPro"/>
</dbReference>
<comment type="domain">
    <text evidence="5">The PRC barrel domain binds ribosomal protein uS19.</text>
</comment>
<organism evidence="8 9">
    <name type="scientific">Crenobacter caeni</name>
    <dbReference type="NCBI Taxonomy" id="2705474"/>
    <lineage>
        <taxon>Bacteria</taxon>
        <taxon>Pseudomonadati</taxon>
        <taxon>Pseudomonadota</taxon>
        <taxon>Betaproteobacteria</taxon>
        <taxon>Neisseriales</taxon>
        <taxon>Neisseriaceae</taxon>
        <taxon>Crenobacter</taxon>
    </lineage>
</organism>
<gene>
    <name evidence="5 8" type="primary">rimM</name>
    <name evidence="8" type="ORF">GZH52_02265</name>
</gene>
<dbReference type="NCBIfam" id="TIGR02273">
    <property type="entry name" value="16S_RimM"/>
    <property type="match status" value="1"/>
</dbReference>
<dbReference type="RefSeq" id="WP_163314894.1">
    <property type="nucleotide sequence ID" value="NZ_JAAGAA010000002.1"/>
</dbReference>
<dbReference type="InterPro" id="IPR002676">
    <property type="entry name" value="RimM_N"/>
</dbReference>
<dbReference type="SUPFAM" id="SSF50447">
    <property type="entry name" value="Translation proteins"/>
    <property type="match status" value="1"/>
</dbReference>
<dbReference type="PANTHER" id="PTHR33692:SF1">
    <property type="entry name" value="RIBOSOME MATURATION FACTOR RIMM"/>
    <property type="match status" value="1"/>
</dbReference>
<comment type="similarity">
    <text evidence="5">Belongs to the RimM family.</text>
</comment>
<dbReference type="Gene3D" id="2.30.30.240">
    <property type="entry name" value="PRC-barrel domain"/>
    <property type="match status" value="1"/>
</dbReference>
<protein>
    <recommendedName>
        <fullName evidence="5">Ribosome maturation factor RimM</fullName>
    </recommendedName>
</protein>
<keyword evidence="3 5" id="KW-0698">rRNA processing</keyword>
<sequence>MRSEDLVVMGYISGAFGVRGWVKIHADTEYADSLFDYPVWWLGKDGSWSAYTFEEGAVQPKALVAKLEGISGRDAAHALRGCEIAVARAELPAAGEGEYYWTDLIGLEVFNPAGERLGKVKNLMQTGANDVLVLDDHGKERLLPFVEQVVLEVDLAGGRLTADWGLDY</sequence>
<dbReference type="EMBL" id="JAAGAA010000002">
    <property type="protein sequence ID" value="NDV11621.1"/>
    <property type="molecule type" value="Genomic_DNA"/>
</dbReference>
<evidence type="ECO:0000259" key="6">
    <source>
        <dbReference type="Pfam" id="PF01782"/>
    </source>
</evidence>
<dbReference type="Gene3D" id="2.40.30.60">
    <property type="entry name" value="RimM"/>
    <property type="match status" value="1"/>
</dbReference>
<dbReference type="GO" id="GO:0042274">
    <property type="term" value="P:ribosomal small subunit biogenesis"/>
    <property type="evidence" value="ECO:0007669"/>
    <property type="project" value="UniProtKB-UniRule"/>
</dbReference>
<proteinExistence type="inferred from homology"/>
<dbReference type="SUPFAM" id="SSF50346">
    <property type="entry name" value="PRC-barrel domain"/>
    <property type="match status" value="1"/>
</dbReference>
<evidence type="ECO:0000256" key="5">
    <source>
        <dbReference type="HAMAP-Rule" id="MF_00014"/>
    </source>
</evidence>
<comment type="caution">
    <text evidence="8">The sequence shown here is derived from an EMBL/GenBank/DDBJ whole genome shotgun (WGS) entry which is preliminary data.</text>
</comment>
<comment type="subunit">
    <text evidence="5">Binds ribosomal protein uS19.</text>
</comment>
<comment type="function">
    <text evidence="5">An accessory protein needed during the final step in the assembly of 30S ribosomal subunit, possibly for assembly of the head region. Essential for efficient processing of 16S rRNA. May be needed both before and after RbfA during the maturation of 16S rRNA. It has affinity for free ribosomal 30S subunits but not for 70S ribosomes.</text>
</comment>
<evidence type="ECO:0000313" key="9">
    <source>
        <dbReference type="Proteomes" id="UP000482578"/>
    </source>
</evidence>
<evidence type="ECO:0000256" key="4">
    <source>
        <dbReference type="ARBA" id="ARBA00023186"/>
    </source>
</evidence>
<dbReference type="GO" id="GO:0043022">
    <property type="term" value="F:ribosome binding"/>
    <property type="evidence" value="ECO:0007669"/>
    <property type="project" value="InterPro"/>
</dbReference>
<comment type="subcellular location">
    <subcellularLocation>
        <location evidence="5">Cytoplasm</location>
    </subcellularLocation>
</comment>
<reference evidence="8 9" key="1">
    <citation type="submission" date="2020-02" db="EMBL/GenBank/DDBJ databases">
        <authorList>
            <person name="Yang Z."/>
        </authorList>
    </citation>
    <scope>NUCLEOTIDE SEQUENCE [LARGE SCALE GENOMIC DNA]</scope>
    <source>
        <strain evidence="8 9">HX-7-9</strain>
    </source>
</reference>